<dbReference type="GO" id="GO:0004197">
    <property type="term" value="F:cysteine-type endopeptidase activity"/>
    <property type="evidence" value="ECO:0007669"/>
    <property type="project" value="InterPro"/>
</dbReference>
<accession>A0A1G7WA47</accession>
<dbReference type="STRING" id="645274.SAMN04487901_107112"/>
<dbReference type="InterPro" id="IPR011600">
    <property type="entry name" value="Pept_C14_caspase"/>
</dbReference>
<dbReference type="SUPFAM" id="SSF52129">
    <property type="entry name" value="Caspase-like"/>
    <property type="match status" value="1"/>
</dbReference>
<proteinExistence type="predicted"/>
<evidence type="ECO:0000259" key="1">
    <source>
        <dbReference type="Pfam" id="PF00656"/>
    </source>
</evidence>
<gene>
    <name evidence="2" type="ORF">SAMN04487901_107112</name>
</gene>
<evidence type="ECO:0000313" key="2">
    <source>
        <dbReference type="EMBL" id="SDG68853.1"/>
    </source>
</evidence>
<protein>
    <submittedName>
        <fullName evidence="2">Caspase domain-containing protein</fullName>
    </submittedName>
</protein>
<sequence length="299" mass="33295">MQNFDDMKHLVLILTLFLVLPLTGSAKKRALLVGISKYRANGRAAWVNIHGKEDVDSLAPALTNKGFLVTTLVNDQATYQGIVTSLKGLISDTKKGDIVFIHFSCHGQPVEDGLLKGYPKDEKDGYDEAIVPIDAGKEYSPNGYKGEKHLIDDELNGYIKSLRTKIGPKGMLYITIDACHAGESSRKGIETVRGTNEALTSQASTKYNPPRDTIRHYNVEKAPNLSPVLFIEACKARERNTEIRIKGKEFGSLSYNIWHTLNQMSSFDKKSKDKFKANVEASTKVKGHWPRTQTLVIEE</sequence>
<dbReference type="Gene3D" id="3.40.50.1460">
    <property type="match status" value="1"/>
</dbReference>
<dbReference type="GO" id="GO:0005737">
    <property type="term" value="C:cytoplasm"/>
    <property type="evidence" value="ECO:0007669"/>
    <property type="project" value="TreeGrafter"/>
</dbReference>
<dbReference type="EMBL" id="FNCQ01000007">
    <property type="protein sequence ID" value="SDG68853.1"/>
    <property type="molecule type" value="Genomic_DNA"/>
</dbReference>
<dbReference type="InterPro" id="IPR029030">
    <property type="entry name" value="Caspase-like_dom_sf"/>
</dbReference>
<dbReference type="GO" id="GO:0006508">
    <property type="term" value="P:proteolysis"/>
    <property type="evidence" value="ECO:0007669"/>
    <property type="project" value="InterPro"/>
</dbReference>
<keyword evidence="3" id="KW-1185">Reference proteome</keyword>
<feature type="domain" description="Peptidase C14 caspase" evidence="1">
    <location>
        <begin position="27"/>
        <end position="213"/>
    </location>
</feature>
<dbReference type="AlphaFoldDB" id="A0A1G7WA47"/>
<dbReference type="InterPro" id="IPR050452">
    <property type="entry name" value="Metacaspase"/>
</dbReference>
<dbReference type="PANTHER" id="PTHR48104">
    <property type="entry name" value="METACASPASE-4"/>
    <property type="match status" value="1"/>
</dbReference>
<organism evidence="2 3">
    <name type="scientific">Prevotella communis</name>
    <dbReference type="NCBI Taxonomy" id="2913614"/>
    <lineage>
        <taxon>Bacteria</taxon>
        <taxon>Pseudomonadati</taxon>
        <taxon>Bacteroidota</taxon>
        <taxon>Bacteroidia</taxon>
        <taxon>Bacteroidales</taxon>
        <taxon>Prevotellaceae</taxon>
        <taxon>Prevotella</taxon>
    </lineage>
</organism>
<dbReference type="Pfam" id="PF00656">
    <property type="entry name" value="Peptidase_C14"/>
    <property type="match status" value="1"/>
</dbReference>
<name>A0A1G7WA47_9BACT</name>
<dbReference type="PANTHER" id="PTHR48104:SF30">
    <property type="entry name" value="METACASPASE-1"/>
    <property type="match status" value="1"/>
</dbReference>
<reference evidence="3" key="1">
    <citation type="submission" date="2016-10" db="EMBL/GenBank/DDBJ databases">
        <authorList>
            <person name="Varghese N."/>
            <person name="Submissions S."/>
        </authorList>
    </citation>
    <scope>NUCLEOTIDE SEQUENCE [LARGE SCALE GENOMIC DNA]</scope>
    <source>
        <strain evidence="3">BP1-148</strain>
    </source>
</reference>
<dbReference type="Proteomes" id="UP000198779">
    <property type="component" value="Unassembled WGS sequence"/>
</dbReference>
<evidence type="ECO:0000313" key="3">
    <source>
        <dbReference type="Proteomes" id="UP000198779"/>
    </source>
</evidence>